<name>A0ABV2K5X2_SPOPS</name>
<dbReference type="SUPFAM" id="SSF82171">
    <property type="entry name" value="DPP6 N-terminal domain-like"/>
    <property type="match status" value="1"/>
</dbReference>
<feature type="domain" description="LysM" evidence="2">
    <location>
        <begin position="52"/>
        <end position="96"/>
    </location>
</feature>
<dbReference type="InterPro" id="IPR036779">
    <property type="entry name" value="LysM_dom_sf"/>
</dbReference>
<dbReference type="Pfam" id="PF07676">
    <property type="entry name" value="PD40"/>
    <property type="match status" value="2"/>
</dbReference>
<accession>A0ABV2K5X2</accession>
<feature type="domain" description="LysM" evidence="2">
    <location>
        <begin position="101"/>
        <end position="150"/>
    </location>
</feature>
<dbReference type="CDD" id="cd00118">
    <property type="entry name" value="LysM"/>
    <property type="match status" value="3"/>
</dbReference>
<dbReference type="Proteomes" id="UP001549104">
    <property type="component" value="Unassembled WGS sequence"/>
</dbReference>
<dbReference type="InterPro" id="IPR011042">
    <property type="entry name" value="6-blade_b-propeller_TolB-like"/>
</dbReference>
<feature type="domain" description="LysM" evidence="2">
    <location>
        <begin position="3"/>
        <end position="47"/>
    </location>
</feature>
<keyword evidence="4" id="KW-1185">Reference proteome</keyword>
<dbReference type="InterPro" id="IPR011659">
    <property type="entry name" value="WD40"/>
</dbReference>
<reference evidence="3 4" key="1">
    <citation type="submission" date="2024-06" db="EMBL/GenBank/DDBJ databases">
        <title>Sorghum-associated microbial communities from plants grown in Nebraska, USA.</title>
        <authorList>
            <person name="Schachtman D."/>
        </authorList>
    </citation>
    <scope>NUCLEOTIDE SEQUENCE [LARGE SCALE GENOMIC DNA]</scope>
    <source>
        <strain evidence="3 4">1288</strain>
    </source>
</reference>
<comment type="caution">
    <text evidence="3">The sequence shown here is derived from an EMBL/GenBank/DDBJ whole genome shotgun (WGS) entry which is preliminary data.</text>
</comment>
<evidence type="ECO:0000259" key="2">
    <source>
        <dbReference type="PROSITE" id="PS51782"/>
    </source>
</evidence>
<dbReference type="Gene3D" id="3.10.350.10">
    <property type="entry name" value="LysM domain"/>
    <property type="match status" value="3"/>
</dbReference>
<sequence length="606" mass="67085">MQLFYVVRTGDTLNNIAKRWELPVKSLIAANNLTQPYRITIGQQLSIPPGVNKYRVKSGDSVYRISQMYGVPVSLIVETNRLRPPYALQIGQLLEIPPGVAYYVVQPRDTLVQIAKRFNVTTGGQSNPKYLQTTNELPSTALTPGMKLSIPFAPTADRGFLAYTSDRGGQYDIWVYNPRTGKNRQLTSGLGDARSQPIWSPDSGRIAFVGKDRIIYVIYTATGLIAGIDQLEEGGDFSLGWSPDSSSLAYATRGMIILYNATLHAAKTIRQPGASEVSWFPSGTELMFQALDASGISQLFSSDTNGMAKKQITRNTNGPLHDARLSPDGSFALYTTPGASVSIIYTVELATGVVHEVKGGPDGKNYFPEWSPDSLRIAYSATASDDRGYFTQIRTVERLGNDDRIWAISNCFSTPVTWSPDGRKIAYLSGCKEQEFANELWVLDLTHPVPIRLIEDVTITSVQWSPTPIMDLSKAEFTNETFDVNFQYPASWHRVNNERYEGDDGFFQISALLGSDSIDKVCHDEAFQKLMPYGSAPRIIKSQNPYEQSCTILPSADQPAEMKGQAAFIANYPSPIMIDGISYNYFILWADKEHIDGISSTVLFLP</sequence>
<evidence type="ECO:0000313" key="4">
    <source>
        <dbReference type="Proteomes" id="UP001549104"/>
    </source>
</evidence>
<gene>
    <name evidence="3" type="ORF">ABIC55_001572</name>
</gene>
<dbReference type="RefSeq" id="WP_354312709.1">
    <property type="nucleotide sequence ID" value="NZ_JBEPME010000001.1"/>
</dbReference>
<evidence type="ECO:0000256" key="1">
    <source>
        <dbReference type="ARBA" id="ARBA00009820"/>
    </source>
</evidence>
<dbReference type="PANTHER" id="PTHR36842:SF1">
    <property type="entry name" value="PROTEIN TOLB"/>
    <property type="match status" value="1"/>
</dbReference>
<protein>
    <submittedName>
        <fullName evidence="3">TolB protein</fullName>
    </submittedName>
</protein>
<dbReference type="SMART" id="SM00257">
    <property type="entry name" value="LysM"/>
    <property type="match status" value="3"/>
</dbReference>
<proteinExistence type="inferred from homology"/>
<evidence type="ECO:0000313" key="3">
    <source>
        <dbReference type="EMBL" id="MET3656488.1"/>
    </source>
</evidence>
<dbReference type="PANTHER" id="PTHR36842">
    <property type="entry name" value="PROTEIN TOLB HOMOLOG"/>
    <property type="match status" value="1"/>
</dbReference>
<dbReference type="InterPro" id="IPR018392">
    <property type="entry name" value="LysM"/>
</dbReference>
<comment type="similarity">
    <text evidence="1">Belongs to the TolB family.</text>
</comment>
<dbReference type="SUPFAM" id="SSF54106">
    <property type="entry name" value="LysM domain"/>
    <property type="match status" value="3"/>
</dbReference>
<dbReference type="PROSITE" id="PS51782">
    <property type="entry name" value="LYSM"/>
    <property type="match status" value="3"/>
</dbReference>
<dbReference type="Gene3D" id="2.120.10.30">
    <property type="entry name" value="TolB, C-terminal domain"/>
    <property type="match status" value="2"/>
</dbReference>
<dbReference type="Pfam" id="PF01476">
    <property type="entry name" value="LysM"/>
    <property type="match status" value="3"/>
</dbReference>
<organism evidence="3 4">
    <name type="scientific">Sporosarcina psychrophila</name>
    <name type="common">Bacillus psychrophilus</name>
    <dbReference type="NCBI Taxonomy" id="1476"/>
    <lineage>
        <taxon>Bacteria</taxon>
        <taxon>Bacillati</taxon>
        <taxon>Bacillota</taxon>
        <taxon>Bacilli</taxon>
        <taxon>Bacillales</taxon>
        <taxon>Caryophanaceae</taxon>
        <taxon>Sporosarcina</taxon>
    </lineage>
</organism>
<dbReference type="EMBL" id="JBEPME010000001">
    <property type="protein sequence ID" value="MET3656488.1"/>
    <property type="molecule type" value="Genomic_DNA"/>
</dbReference>